<dbReference type="InterPro" id="IPR034660">
    <property type="entry name" value="DinB/YfiT-like"/>
</dbReference>
<keyword evidence="6" id="KW-0418">Kinase</keyword>
<accession>A0A6J4QU11</accession>
<dbReference type="Pfam" id="PF12867">
    <property type="entry name" value="DinB_2"/>
    <property type="match status" value="1"/>
</dbReference>
<keyword evidence="2" id="KW-0408">Iron</keyword>
<feature type="domain" description="Sulfatase-modifying factor enzyme-like" evidence="4">
    <location>
        <begin position="185"/>
        <end position="445"/>
    </location>
</feature>
<dbReference type="EMBL" id="CADCVE010000048">
    <property type="protein sequence ID" value="CAA9455056.1"/>
    <property type="molecule type" value="Genomic_DNA"/>
</dbReference>
<proteinExistence type="predicted"/>
<dbReference type="InterPro" id="IPR030809">
    <property type="entry name" value="EgtB_signatur"/>
</dbReference>
<dbReference type="AlphaFoldDB" id="A0A6J4QU11"/>
<dbReference type="SUPFAM" id="SSF109854">
    <property type="entry name" value="DinB/YfiT-like putative metalloenzymes"/>
    <property type="match status" value="1"/>
</dbReference>
<evidence type="ECO:0000256" key="2">
    <source>
        <dbReference type="ARBA" id="ARBA00023004"/>
    </source>
</evidence>
<dbReference type="NCBIfam" id="TIGR04373">
    <property type="entry name" value="egtB_X_signatur"/>
    <property type="match status" value="1"/>
</dbReference>
<dbReference type="PANTHER" id="PTHR23150:SF36">
    <property type="entry name" value="HERCYNINE OXYGENASE"/>
    <property type="match status" value="1"/>
</dbReference>
<dbReference type="InterPro" id="IPR051043">
    <property type="entry name" value="Sulfatase_Mod_Factor_Kinase"/>
</dbReference>
<dbReference type="InterPro" id="IPR005532">
    <property type="entry name" value="SUMF_dom"/>
</dbReference>
<keyword evidence="6" id="KW-0808">Transferase</keyword>
<name>A0A6J4QU11_9ACTN</name>
<protein>
    <submittedName>
        <fullName evidence="6">Serine/threonine kinase</fullName>
    </submittedName>
</protein>
<dbReference type="GO" id="GO:0016301">
    <property type="term" value="F:kinase activity"/>
    <property type="evidence" value="ECO:0007669"/>
    <property type="project" value="UniProtKB-KW"/>
</dbReference>
<dbReference type="Gene3D" id="3.90.1580.10">
    <property type="entry name" value="paralog of FGE (formylglycine-generating enzyme)"/>
    <property type="match status" value="1"/>
</dbReference>
<dbReference type="InterPro" id="IPR024775">
    <property type="entry name" value="DinB-like"/>
</dbReference>
<evidence type="ECO:0000256" key="3">
    <source>
        <dbReference type="ARBA" id="ARBA00037882"/>
    </source>
</evidence>
<evidence type="ECO:0000259" key="5">
    <source>
        <dbReference type="Pfam" id="PF12867"/>
    </source>
</evidence>
<comment type="pathway">
    <text evidence="3">Amino-acid biosynthesis; ergothioneine biosynthesis.</text>
</comment>
<dbReference type="PANTHER" id="PTHR23150">
    <property type="entry name" value="SULFATASE MODIFYING FACTOR 1, 2"/>
    <property type="match status" value="1"/>
</dbReference>
<reference evidence="6" key="1">
    <citation type="submission" date="2020-02" db="EMBL/GenBank/DDBJ databases">
        <authorList>
            <person name="Meier V. D."/>
        </authorList>
    </citation>
    <scope>NUCLEOTIDE SEQUENCE</scope>
    <source>
        <strain evidence="6">AVDCRST_MAG28</strain>
    </source>
</reference>
<dbReference type="SUPFAM" id="SSF56436">
    <property type="entry name" value="C-type lectin-like"/>
    <property type="match status" value="1"/>
</dbReference>
<evidence type="ECO:0000256" key="1">
    <source>
        <dbReference type="ARBA" id="ARBA00023002"/>
    </source>
</evidence>
<sequence>MQDTREQTEQLAEMLVDTRKRTLDLISDLDDEQMLGPQLRIVNPPLWEIGHLAWFQEYWNLRRPKGTWYESEDPFGPSMLDNADELYNSMEVPHDTRWDLPLLSRGETMSYMQRVLDDTLHKLNTEGPTPENAYFARLATFHEDMHAEAFTYTRNTHGLPIPPISTQDPTLLETQPTGTYEGDAEVPGGQFVLGAGDTSGLPFVFDNEKWGHPVDVAPFRMSRAPVTNAAFAAFVDDAGYERRELWSDEGWAWRDSVSAEHPVYWSKEADGWNHRRFDRVEPLPPHQPVMHVNWYEAEAYCRWAGRRLPTEAEWELAASAEPTSDGSTITSYKRLYPWGDEPPTPRHANLDGRLPGSVDVAAFPEGDSAFGLRQMTGNTWEWCSDTFGPYPGFVRDSYKDYSEPWFSGHKVLRGGSWATRGRMLRNTWRNFATPDRRDIFAGFRTCSL</sequence>
<dbReference type="InterPro" id="IPR016187">
    <property type="entry name" value="CTDL_fold"/>
</dbReference>
<dbReference type="Pfam" id="PF03781">
    <property type="entry name" value="FGE-sulfatase"/>
    <property type="match status" value="1"/>
</dbReference>
<organism evidence="6">
    <name type="scientific">uncultured Rubrobacteraceae bacterium</name>
    <dbReference type="NCBI Taxonomy" id="349277"/>
    <lineage>
        <taxon>Bacteria</taxon>
        <taxon>Bacillati</taxon>
        <taxon>Actinomycetota</taxon>
        <taxon>Rubrobacteria</taxon>
        <taxon>Rubrobacterales</taxon>
        <taxon>Rubrobacteraceae</taxon>
        <taxon>environmental samples</taxon>
    </lineage>
</organism>
<dbReference type="NCBIfam" id="NF041186">
    <property type="entry name" value="SenA"/>
    <property type="match status" value="1"/>
</dbReference>
<dbReference type="InterPro" id="IPR042095">
    <property type="entry name" value="SUMF_sf"/>
</dbReference>
<evidence type="ECO:0000313" key="6">
    <source>
        <dbReference type="EMBL" id="CAA9455056.1"/>
    </source>
</evidence>
<gene>
    <name evidence="6" type="ORF">AVDCRST_MAG28-2318</name>
</gene>
<feature type="domain" description="DinB-like" evidence="5">
    <location>
        <begin position="15"/>
        <end position="147"/>
    </location>
</feature>
<evidence type="ECO:0000259" key="4">
    <source>
        <dbReference type="Pfam" id="PF03781"/>
    </source>
</evidence>
<keyword evidence="1" id="KW-0560">Oxidoreductase</keyword>